<dbReference type="HOGENOM" id="CLU_459656_0_0_1"/>
<accession>A0EAS7</accession>
<dbReference type="AlphaFoldDB" id="A0EAS7"/>
<comment type="catalytic activity">
    <reaction evidence="9">
        <text>L-threonyl-[protein] + ATP = O-phospho-L-threonyl-[protein] + ADP + H(+)</text>
        <dbReference type="Rhea" id="RHEA:46608"/>
        <dbReference type="Rhea" id="RHEA-COMP:11060"/>
        <dbReference type="Rhea" id="RHEA-COMP:11605"/>
        <dbReference type="ChEBI" id="CHEBI:15378"/>
        <dbReference type="ChEBI" id="CHEBI:30013"/>
        <dbReference type="ChEBI" id="CHEBI:30616"/>
        <dbReference type="ChEBI" id="CHEBI:61977"/>
        <dbReference type="ChEBI" id="CHEBI:456216"/>
        <dbReference type="EC" id="2.7.11.1"/>
    </reaction>
    <physiologicalReaction direction="left-to-right" evidence="9">
        <dbReference type="Rhea" id="RHEA:46609"/>
    </physiologicalReaction>
</comment>
<organism evidence="15 16">
    <name type="scientific">Paramecium tetraurelia</name>
    <dbReference type="NCBI Taxonomy" id="5888"/>
    <lineage>
        <taxon>Eukaryota</taxon>
        <taxon>Sar</taxon>
        <taxon>Alveolata</taxon>
        <taxon>Ciliophora</taxon>
        <taxon>Intramacronucleata</taxon>
        <taxon>Oligohymenophorea</taxon>
        <taxon>Peniculida</taxon>
        <taxon>Parameciidae</taxon>
        <taxon>Paramecium</taxon>
    </lineage>
</organism>
<dbReference type="Pfam" id="PF00069">
    <property type="entry name" value="Pkinase"/>
    <property type="match status" value="2"/>
</dbReference>
<evidence type="ECO:0000256" key="7">
    <source>
        <dbReference type="ARBA" id="ARBA00023193"/>
    </source>
</evidence>
<evidence type="ECO:0000256" key="5">
    <source>
        <dbReference type="ARBA" id="ARBA00022777"/>
    </source>
</evidence>
<keyword evidence="6 11" id="KW-0067">ATP-binding</keyword>
<dbReference type="PROSITE" id="PS00107">
    <property type="entry name" value="PROTEIN_KINASE_ATP"/>
    <property type="match status" value="1"/>
</dbReference>
<proteinExistence type="inferred from homology"/>
<dbReference type="InterPro" id="IPR017441">
    <property type="entry name" value="Protein_kinase_ATP_BS"/>
</dbReference>
<dbReference type="GO" id="GO:0005737">
    <property type="term" value="C:cytoplasm"/>
    <property type="evidence" value="ECO:0000318"/>
    <property type="project" value="GO_Central"/>
</dbReference>
<keyword evidence="4 11" id="KW-0547">Nucleotide-binding</keyword>
<evidence type="ECO:0000256" key="6">
    <source>
        <dbReference type="ARBA" id="ARBA00022840"/>
    </source>
</evidence>
<keyword evidence="5" id="KW-0418">Kinase</keyword>
<dbReference type="InterPro" id="IPR000719">
    <property type="entry name" value="Prot_kinase_dom"/>
</dbReference>
<dbReference type="GeneID" id="5045577"/>
<dbReference type="eggNOG" id="KOG1035">
    <property type="taxonomic scope" value="Eukaryota"/>
</dbReference>
<dbReference type="PROSITE" id="PS00108">
    <property type="entry name" value="PROTEIN_KINASE_ST"/>
    <property type="match status" value="1"/>
</dbReference>
<dbReference type="EMBL" id="CT868668">
    <property type="protein sequence ID" value="CAK92394.1"/>
    <property type="molecule type" value="Genomic_DNA"/>
</dbReference>
<evidence type="ECO:0000313" key="16">
    <source>
        <dbReference type="Proteomes" id="UP000000600"/>
    </source>
</evidence>
<evidence type="ECO:0000256" key="11">
    <source>
        <dbReference type="PROSITE-ProRule" id="PRU10141"/>
    </source>
</evidence>
<dbReference type="PANTHER" id="PTHR11042:SF160">
    <property type="entry name" value="EUKARYOTIC TRANSLATION INITIATION FACTOR 2-ALPHA KINASE 1"/>
    <property type="match status" value="1"/>
</dbReference>
<dbReference type="Proteomes" id="UP000000600">
    <property type="component" value="Unassembled WGS sequence"/>
</dbReference>
<evidence type="ECO:0000256" key="9">
    <source>
        <dbReference type="ARBA" id="ARBA00048659"/>
    </source>
</evidence>
<reference evidence="15 16" key="1">
    <citation type="journal article" date="2006" name="Nature">
        <title>Global trends of whole-genome duplications revealed by the ciliate Paramecium tetraurelia.</title>
        <authorList>
            <consortium name="Genoscope"/>
            <person name="Aury J.-M."/>
            <person name="Jaillon O."/>
            <person name="Duret L."/>
            <person name="Noel B."/>
            <person name="Jubin C."/>
            <person name="Porcel B.M."/>
            <person name="Segurens B."/>
            <person name="Daubin V."/>
            <person name="Anthouard V."/>
            <person name="Aiach N."/>
            <person name="Arnaiz O."/>
            <person name="Billaut A."/>
            <person name="Beisson J."/>
            <person name="Blanc I."/>
            <person name="Bouhouche K."/>
            <person name="Camara F."/>
            <person name="Duharcourt S."/>
            <person name="Guigo R."/>
            <person name="Gogendeau D."/>
            <person name="Katinka M."/>
            <person name="Keller A.-M."/>
            <person name="Kissmehl R."/>
            <person name="Klotz C."/>
            <person name="Koll F."/>
            <person name="Le Moue A."/>
            <person name="Lepere C."/>
            <person name="Malinsky S."/>
            <person name="Nowacki M."/>
            <person name="Nowak J.K."/>
            <person name="Plattner H."/>
            <person name="Poulain J."/>
            <person name="Ruiz F."/>
            <person name="Serrano V."/>
            <person name="Zagulski M."/>
            <person name="Dessen P."/>
            <person name="Betermier M."/>
            <person name="Weissenbach J."/>
            <person name="Scarpelli C."/>
            <person name="Schachter V."/>
            <person name="Sperling L."/>
            <person name="Meyer E."/>
            <person name="Cohen J."/>
            <person name="Wincker P."/>
        </authorList>
    </citation>
    <scope>NUCLEOTIDE SEQUENCE [LARGE SCALE GENOMIC DNA]</scope>
    <source>
        <strain evidence="15 16">Stock d4-2</strain>
    </source>
</reference>
<evidence type="ECO:0000256" key="3">
    <source>
        <dbReference type="ARBA" id="ARBA00022679"/>
    </source>
</evidence>
<dbReference type="OMA" id="QIVEYAW"/>
<dbReference type="GO" id="GO:0017148">
    <property type="term" value="P:negative regulation of translation"/>
    <property type="evidence" value="ECO:0007669"/>
    <property type="project" value="UniProtKB-KW"/>
</dbReference>
<dbReference type="SMART" id="SM00220">
    <property type="entry name" value="S_TKc"/>
    <property type="match status" value="1"/>
</dbReference>
<dbReference type="Gene3D" id="3.30.200.20">
    <property type="entry name" value="Phosphorylase Kinase, domain 1"/>
    <property type="match status" value="1"/>
</dbReference>
<keyword evidence="3" id="KW-0808">Transferase</keyword>
<dbReference type="GO" id="GO:0005524">
    <property type="term" value="F:ATP binding"/>
    <property type="evidence" value="ECO:0007669"/>
    <property type="project" value="UniProtKB-UniRule"/>
</dbReference>
<dbReference type="InterPro" id="IPR050339">
    <property type="entry name" value="CC_SR_Kinase"/>
</dbReference>
<evidence type="ECO:0000256" key="13">
    <source>
        <dbReference type="SAM" id="Phobius"/>
    </source>
</evidence>
<evidence type="ECO:0000256" key="12">
    <source>
        <dbReference type="SAM" id="MobiDB-lite"/>
    </source>
</evidence>
<dbReference type="PROSITE" id="PS50011">
    <property type="entry name" value="PROTEIN_KINASE_DOM"/>
    <property type="match status" value="1"/>
</dbReference>
<feature type="compositionally biased region" description="Polar residues" evidence="12">
    <location>
        <begin position="109"/>
        <end position="118"/>
    </location>
</feature>
<evidence type="ECO:0000256" key="4">
    <source>
        <dbReference type="ARBA" id="ARBA00022741"/>
    </source>
</evidence>
<dbReference type="KEGG" id="ptm:GSPATT00025128001"/>
<keyword evidence="13" id="KW-1133">Transmembrane helix</keyword>
<dbReference type="FunFam" id="1.10.510.10:FF:001961">
    <property type="entry name" value="Uncharacterized protein"/>
    <property type="match status" value="1"/>
</dbReference>
<name>A0EAS7_PARTE</name>
<dbReference type="GO" id="GO:0004694">
    <property type="term" value="F:eukaryotic translation initiation factor 2alpha kinase activity"/>
    <property type="evidence" value="ECO:0000318"/>
    <property type="project" value="GO_Central"/>
</dbReference>
<protein>
    <recommendedName>
        <fullName evidence="1">non-specific serine/threonine protein kinase</fullName>
        <ecNumber evidence="1">2.7.11.1</ecNumber>
    </recommendedName>
</protein>
<feature type="binding site" evidence="11">
    <location>
        <position position="260"/>
    </location>
    <ligand>
        <name>ATP</name>
        <dbReference type="ChEBI" id="CHEBI:30616"/>
    </ligand>
</feature>
<dbReference type="STRING" id="5888.A0EAS7"/>
<dbReference type="InterPro" id="IPR008271">
    <property type="entry name" value="Ser/Thr_kinase_AS"/>
</dbReference>
<comment type="catalytic activity">
    <reaction evidence="10">
        <text>L-seryl-[protein] + ATP = O-phospho-L-seryl-[protein] + ADP + H(+)</text>
        <dbReference type="Rhea" id="RHEA:17989"/>
        <dbReference type="Rhea" id="RHEA-COMP:9863"/>
        <dbReference type="Rhea" id="RHEA-COMP:11604"/>
        <dbReference type="ChEBI" id="CHEBI:15378"/>
        <dbReference type="ChEBI" id="CHEBI:29999"/>
        <dbReference type="ChEBI" id="CHEBI:30616"/>
        <dbReference type="ChEBI" id="CHEBI:83421"/>
        <dbReference type="ChEBI" id="CHEBI:456216"/>
        <dbReference type="EC" id="2.7.11.1"/>
    </reaction>
    <physiologicalReaction direction="left-to-right" evidence="10">
        <dbReference type="Rhea" id="RHEA:17990"/>
    </physiologicalReaction>
</comment>
<evidence type="ECO:0000256" key="10">
    <source>
        <dbReference type="ARBA" id="ARBA00048977"/>
    </source>
</evidence>
<feature type="region of interest" description="Disordered" evidence="12">
    <location>
        <begin position="91"/>
        <end position="119"/>
    </location>
</feature>
<dbReference type="SUPFAM" id="SSF56112">
    <property type="entry name" value="Protein kinase-like (PK-like)"/>
    <property type="match status" value="1"/>
</dbReference>
<keyword evidence="7" id="KW-0652">Protein synthesis inhibitor</keyword>
<sequence length="594" mass="69810">MMKRQTSSIQQVIKTGTQIVEYAWFQQHEVFVLPQQNTWKQIIMNNFELFVILMVLVYCVTFFFMYKIFSKKNNKIIVHVRKESVTSDELQNSIRLGTEQNEKQKKDQTSSTDSSPRYIQNEPEDNVIALPDNNFKLVGLQISETKEQVVEWERNQEDVFITQTDTKTVKMKVSDEHLQFVTSQFVDLNQKNAKGVHMIEQENAFGQSERILNLLTDWSRYCENGKFQKLYTSPFLIGKGTFGEVYKCQKIIDLKEYAVKRIYFKVKNEKTLRDHPIFREVGSLQEINHKNIVRYYTSWIQELTNENIADIAKLNQIVAEQQQAKQNESQNSYYPQLMDDMSSMNDYVQFVGGNDAENEQQIQTITKQSKTVQSFHFSDYSSQIQSKMRRYHFNPNLKDEQFQLFTLYIEMELCDYTLKDFIDKVDRKKDYLLIKSIFIQILEGIIYMHNNQYIHRDLKPQNIFINSKNEVKIGDLGLCNSLIIKIDDELTSNSGEYTNNVGTPMYMAPEVKDDLYGQAADIYPLGIILFEMMWKIKTHYEKTRLITALTKDSILPIDLFKDHPIEAELILKMINKNPQKRPSAQQVLDTLIKQ</sequence>
<dbReference type="InParanoid" id="A0EAS7"/>
<keyword evidence="13" id="KW-0812">Transmembrane</keyword>
<dbReference type="OrthoDB" id="341578at2759"/>
<evidence type="ECO:0000256" key="8">
    <source>
        <dbReference type="ARBA" id="ARBA00037982"/>
    </source>
</evidence>
<keyword evidence="2" id="KW-0723">Serine/threonine-protein kinase</keyword>
<dbReference type="RefSeq" id="XP_001459791.1">
    <property type="nucleotide sequence ID" value="XM_001459754.1"/>
</dbReference>
<evidence type="ECO:0000313" key="15">
    <source>
        <dbReference type="EMBL" id="CAK92394.1"/>
    </source>
</evidence>
<comment type="similarity">
    <text evidence="8">Belongs to the protein kinase superfamily. Ser/Thr protein kinase family. GCN2 subfamily.</text>
</comment>
<gene>
    <name evidence="15" type="ORF">GSPATT00025128001</name>
</gene>
<keyword evidence="13" id="KW-0472">Membrane</keyword>
<dbReference type="InterPro" id="IPR011009">
    <property type="entry name" value="Kinase-like_dom_sf"/>
</dbReference>
<dbReference type="EC" id="2.7.11.1" evidence="1"/>
<dbReference type="PANTHER" id="PTHR11042">
    <property type="entry name" value="EUKARYOTIC TRANSLATION INITIATION FACTOR 2-ALPHA KINASE EIF2-ALPHA KINASE -RELATED"/>
    <property type="match status" value="1"/>
</dbReference>
<evidence type="ECO:0000256" key="2">
    <source>
        <dbReference type="ARBA" id="ARBA00022527"/>
    </source>
</evidence>
<evidence type="ECO:0000256" key="1">
    <source>
        <dbReference type="ARBA" id="ARBA00012513"/>
    </source>
</evidence>
<feature type="transmembrane region" description="Helical" evidence="13">
    <location>
        <begin position="49"/>
        <end position="69"/>
    </location>
</feature>
<dbReference type="GO" id="GO:0005634">
    <property type="term" value="C:nucleus"/>
    <property type="evidence" value="ECO:0000318"/>
    <property type="project" value="GO_Central"/>
</dbReference>
<feature type="domain" description="Protein kinase" evidence="14">
    <location>
        <begin position="231"/>
        <end position="594"/>
    </location>
</feature>
<evidence type="ECO:0000259" key="14">
    <source>
        <dbReference type="PROSITE" id="PS50011"/>
    </source>
</evidence>
<keyword evidence="16" id="KW-1185">Reference proteome</keyword>
<dbReference type="Gene3D" id="1.10.510.10">
    <property type="entry name" value="Transferase(Phosphotransferase) domain 1"/>
    <property type="match status" value="1"/>
</dbReference>